<dbReference type="PANTHER" id="PTHR43377:SF1">
    <property type="entry name" value="BILIVERDIN REDUCTASE A"/>
    <property type="match status" value="1"/>
</dbReference>
<reference evidence="4" key="1">
    <citation type="submission" date="2018-05" db="EMBL/GenBank/DDBJ databases">
        <authorList>
            <person name="Li X."/>
        </authorList>
    </citation>
    <scope>NUCLEOTIDE SEQUENCE [LARGE SCALE GENOMIC DNA]</scope>
    <source>
        <strain evidence="4">HKS-05</strain>
    </source>
</reference>
<dbReference type="EMBL" id="QFYP01000001">
    <property type="protein sequence ID" value="RAK60755.1"/>
    <property type="molecule type" value="Genomic_DNA"/>
</dbReference>
<dbReference type="InterPro" id="IPR055170">
    <property type="entry name" value="GFO_IDH_MocA-like_dom"/>
</dbReference>
<accession>A0A328B2L2</accession>
<dbReference type="Pfam" id="PF22725">
    <property type="entry name" value="GFO_IDH_MocA_C3"/>
    <property type="match status" value="1"/>
</dbReference>
<feature type="domain" description="GFO/IDH/MocA-like oxidoreductase" evidence="2">
    <location>
        <begin position="130"/>
        <end position="246"/>
    </location>
</feature>
<dbReference type="SUPFAM" id="SSF55347">
    <property type="entry name" value="Glyceraldehyde-3-phosphate dehydrogenase-like, C-terminal domain"/>
    <property type="match status" value="1"/>
</dbReference>
<feature type="domain" description="Gfo/Idh/MocA-like oxidoreductase N-terminal" evidence="1">
    <location>
        <begin position="4"/>
        <end position="122"/>
    </location>
</feature>
<comment type="caution">
    <text evidence="3">The sequence shown here is derived from an EMBL/GenBank/DDBJ whole genome shotgun (WGS) entry which is preliminary data.</text>
</comment>
<name>A0A328B2L2_9CAUL</name>
<sequence>MSRLKVIVVGVGFMGLLHARAVQGLRSAELVGVVDLNEDAAKAAAAALQVPAFTDLARAIAETGAQAAIIATPDPSHRRPAEIALEAGLSVLVEKPLATTVEDAEAITEAARRHGGRLMPGHMLRFDARYAQAAEVIRSGQLGKAFLLTARHWSTRSLGARVGHTTSPLWHFAIHHIDLIQWIGGASIQSIDGAQALESAGGSSAFLSLGQLSNGVGFQVSTGWTLPDTGGRSTEFEAHCEGGVIRITFAPGGGLTSWNSERGQEVEATAWPTIYGRLEGLLRREVEHFVEAVLDGADFVVTPQDATAAIRAAVALEQASIRRAVP</sequence>
<dbReference type="InterPro" id="IPR036291">
    <property type="entry name" value="NAD(P)-bd_dom_sf"/>
</dbReference>
<dbReference type="Pfam" id="PF01408">
    <property type="entry name" value="GFO_IDH_MocA"/>
    <property type="match status" value="1"/>
</dbReference>
<dbReference type="PANTHER" id="PTHR43377">
    <property type="entry name" value="BILIVERDIN REDUCTASE A"/>
    <property type="match status" value="1"/>
</dbReference>
<dbReference type="AlphaFoldDB" id="A0A328B2L2"/>
<dbReference type="OrthoDB" id="9815825at2"/>
<proteinExistence type="predicted"/>
<gene>
    <name evidence="3" type="ORF">DJ021_13535</name>
</gene>
<evidence type="ECO:0000313" key="3">
    <source>
        <dbReference type="EMBL" id="RAK60755.1"/>
    </source>
</evidence>
<organism evidence="3 4">
    <name type="scientific">Phenylobacterium hankyongense</name>
    <dbReference type="NCBI Taxonomy" id="1813876"/>
    <lineage>
        <taxon>Bacteria</taxon>
        <taxon>Pseudomonadati</taxon>
        <taxon>Pseudomonadota</taxon>
        <taxon>Alphaproteobacteria</taxon>
        <taxon>Caulobacterales</taxon>
        <taxon>Caulobacteraceae</taxon>
        <taxon>Phenylobacterium</taxon>
    </lineage>
</organism>
<evidence type="ECO:0000259" key="2">
    <source>
        <dbReference type="Pfam" id="PF22725"/>
    </source>
</evidence>
<dbReference type="InterPro" id="IPR051450">
    <property type="entry name" value="Gfo/Idh/MocA_Oxidoreductases"/>
</dbReference>
<evidence type="ECO:0000259" key="1">
    <source>
        <dbReference type="Pfam" id="PF01408"/>
    </source>
</evidence>
<dbReference type="GO" id="GO:0000166">
    <property type="term" value="F:nucleotide binding"/>
    <property type="evidence" value="ECO:0007669"/>
    <property type="project" value="InterPro"/>
</dbReference>
<dbReference type="InterPro" id="IPR000683">
    <property type="entry name" value="Gfo/Idh/MocA-like_OxRdtase_N"/>
</dbReference>
<keyword evidence="4" id="KW-1185">Reference proteome</keyword>
<dbReference type="SUPFAM" id="SSF51735">
    <property type="entry name" value="NAD(P)-binding Rossmann-fold domains"/>
    <property type="match status" value="1"/>
</dbReference>
<evidence type="ECO:0000313" key="4">
    <source>
        <dbReference type="Proteomes" id="UP000249842"/>
    </source>
</evidence>
<dbReference type="Gene3D" id="3.40.50.720">
    <property type="entry name" value="NAD(P)-binding Rossmann-like Domain"/>
    <property type="match status" value="1"/>
</dbReference>
<dbReference type="Proteomes" id="UP000249842">
    <property type="component" value="Unassembled WGS sequence"/>
</dbReference>
<protein>
    <submittedName>
        <fullName evidence="3">Uncharacterized protein</fullName>
    </submittedName>
</protein>
<dbReference type="RefSeq" id="WP_111458047.1">
    <property type="nucleotide sequence ID" value="NZ_QFYP01000001.1"/>
</dbReference>
<dbReference type="Gene3D" id="3.30.360.10">
    <property type="entry name" value="Dihydrodipicolinate Reductase, domain 2"/>
    <property type="match status" value="1"/>
</dbReference>